<dbReference type="GO" id="GO:0006635">
    <property type="term" value="P:fatty acid beta-oxidation"/>
    <property type="evidence" value="ECO:0007669"/>
    <property type="project" value="TreeGrafter"/>
</dbReference>
<reference evidence="8 9" key="2">
    <citation type="submission" date="2020-06" db="EMBL/GenBank/DDBJ databases">
        <title>Antribacter stalactiti gen. nov., sp. nov., a new member of the family Nacardiaceae isolated from a cave.</title>
        <authorList>
            <person name="Kim I.S."/>
        </authorList>
    </citation>
    <scope>NUCLEOTIDE SEQUENCE [LARGE SCALE GENOMIC DNA]</scope>
    <source>
        <strain evidence="8 9">YC2-7</strain>
    </source>
</reference>
<dbReference type="Proteomes" id="UP000535543">
    <property type="component" value="Unassembled WGS sequence"/>
</dbReference>
<dbReference type="AlphaFoldDB" id="A0A848KC72"/>
<keyword evidence="4" id="KW-0456">Lyase</keyword>
<dbReference type="SUPFAM" id="SSF52096">
    <property type="entry name" value="ClpP/crotonase"/>
    <property type="match status" value="1"/>
</dbReference>
<gene>
    <name evidence="8" type="ORF">FGL95_12740</name>
</gene>
<evidence type="ECO:0000256" key="6">
    <source>
        <dbReference type="ARBA" id="ARBA00023717"/>
    </source>
</evidence>
<comment type="caution">
    <text evidence="8">The sequence shown here is derived from an EMBL/GenBank/DDBJ whole genome shotgun (WGS) entry which is preliminary data.</text>
</comment>
<evidence type="ECO:0000256" key="3">
    <source>
        <dbReference type="ARBA" id="ARBA00022832"/>
    </source>
</evidence>
<dbReference type="CDD" id="cd06558">
    <property type="entry name" value="crotonase-like"/>
    <property type="match status" value="1"/>
</dbReference>
<organism evidence="8 9">
    <name type="scientific">Antrihabitans stalactiti</name>
    <dbReference type="NCBI Taxonomy" id="2584121"/>
    <lineage>
        <taxon>Bacteria</taxon>
        <taxon>Bacillati</taxon>
        <taxon>Actinomycetota</taxon>
        <taxon>Actinomycetes</taxon>
        <taxon>Mycobacteriales</taxon>
        <taxon>Nocardiaceae</taxon>
        <taxon>Antrihabitans</taxon>
    </lineage>
</organism>
<dbReference type="Gene3D" id="1.10.12.10">
    <property type="entry name" value="Lyase 2-enoyl-coa Hydratase, Chain A, domain 2"/>
    <property type="match status" value="1"/>
</dbReference>
<dbReference type="Pfam" id="PF00378">
    <property type="entry name" value="ECH_1"/>
    <property type="match status" value="1"/>
</dbReference>
<keyword evidence="3" id="KW-0276">Fatty acid metabolism</keyword>
<comment type="similarity">
    <text evidence="2 7">Belongs to the enoyl-CoA hydratase/isomerase family.</text>
</comment>
<reference evidence="8 9" key="1">
    <citation type="submission" date="2019-05" db="EMBL/GenBank/DDBJ databases">
        <authorList>
            <person name="Lee S.D."/>
        </authorList>
    </citation>
    <scope>NUCLEOTIDE SEQUENCE [LARGE SCALE GENOMIC DNA]</scope>
    <source>
        <strain evidence="8 9">YC2-7</strain>
    </source>
</reference>
<proteinExistence type="inferred from homology"/>
<comment type="function">
    <text evidence="1">Could possibly oxidize fatty acids using specific components.</text>
</comment>
<dbReference type="InterPro" id="IPR014748">
    <property type="entry name" value="Enoyl-CoA_hydra_C"/>
</dbReference>
<accession>A0A848KC72</accession>
<dbReference type="InterPro" id="IPR018376">
    <property type="entry name" value="Enoyl-CoA_hyd/isom_CS"/>
</dbReference>
<keyword evidence="3" id="KW-0443">Lipid metabolism</keyword>
<dbReference type="GO" id="GO:0016853">
    <property type="term" value="F:isomerase activity"/>
    <property type="evidence" value="ECO:0007669"/>
    <property type="project" value="UniProtKB-KW"/>
</dbReference>
<dbReference type="InterPro" id="IPR001753">
    <property type="entry name" value="Enoyl-CoA_hydra/iso"/>
</dbReference>
<keyword evidence="9" id="KW-1185">Reference proteome</keyword>
<name>A0A848KC72_9NOCA</name>
<comment type="catalytic activity">
    <reaction evidence="6">
        <text>a 4-saturated-(3S)-3-hydroxyacyl-CoA = a (3E)-enoyl-CoA + H2O</text>
        <dbReference type="Rhea" id="RHEA:20724"/>
        <dbReference type="ChEBI" id="CHEBI:15377"/>
        <dbReference type="ChEBI" id="CHEBI:58521"/>
        <dbReference type="ChEBI" id="CHEBI:137480"/>
        <dbReference type="EC" id="4.2.1.17"/>
    </reaction>
</comment>
<evidence type="ECO:0000256" key="4">
    <source>
        <dbReference type="ARBA" id="ARBA00023239"/>
    </source>
</evidence>
<protein>
    <submittedName>
        <fullName evidence="8">Enoyl-CoA hydratase/isomerase family protein</fullName>
    </submittedName>
</protein>
<evidence type="ECO:0000256" key="2">
    <source>
        <dbReference type="ARBA" id="ARBA00005254"/>
    </source>
</evidence>
<comment type="catalytic activity">
    <reaction evidence="5">
        <text>a (3S)-3-hydroxyacyl-CoA = a (2E)-enoyl-CoA + H2O</text>
        <dbReference type="Rhea" id="RHEA:16105"/>
        <dbReference type="ChEBI" id="CHEBI:15377"/>
        <dbReference type="ChEBI" id="CHEBI:57318"/>
        <dbReference type="ChEBI" id="CHEBI:58856"/>
        <dbReference type="EC" id="4.2.1.17"/>
    </reaction>
</comment>
<dbReference type="InterPro" id="IPR029045">
    <property type="entry name" value="ClpP/crotonase-like_dom_sf"/>
</dbReference>
<dbReference type="GO" id="GO:0004300">
    <property type="term" value="F:enoyl-CoA hydratase activity"/>
    <property type="evidence" value="ECO:0007669"/>
    <property type="project" value="UniProtKB-EC"/>
</dbReference>
<dbReference type="PANTHER" id="PTHR11941:SF54">
    <property type="entry name" value="ENOYL-COA HYDRATASE, MITOCHONDRIAL"/>
    <property type="match status" value="1"/>
</dbReference>
<dbReference type="PANTHER" id="PTHR11941">
    <property type="entry name" value="ENOYL-COA HYDRATASE-RELATED"/>
    <property type="match status" value="1"/>
</dbReference>
<dbReference type="EMBL" id="VCQU01000004">
    <property type="protein sequence ID" value="NMN95901.1"/>
    <property type="molecule type" value="Genomic_DNA"/>
</dbReference>
<dbReference type="PROSITE" id="PS00166">
    <property type="entry name" value="ENOYL_COA_HYDRATASE"/>
    <property type="match status" value="1"/>
</dbReference>
<evidence type="ECO:0000313" key="9">
    <source>
        <dbReference type="Proteomes" id="UP000535543"/>
    </source>
</evidence>
<evidence type="ECO:0000313" key="8">
    <source>
        <dbReference type="EMBL" id="NMN95901.1"/>
    </source>
</evidence>
<sequence length="254" mass="27140">MAPVLYETRGRVAIITLNRPAKHNSLTPEVLELLARHAEAAQHDHHVRAIVVTGTGDRAFCAGGDLAELIPQVASGAVAVVPDPAKRFFSDIFKPVIAAVNGLCIAGGLEIMLGTDLRIAASHATFGLGEVRWGVIPAAGSHVRLPRQIPWAIAMQMLLTATPINAARAYEVGLVNEIVEGPAVLERAIQLANEIADNAPLAVETAKEIAVRALALEPAFALEHALAERVLRSDDAREGPRAFTERRQPNWSGH</sequence>
<evidence type="ECO:0000256" key="5">
    <source>
        <dbReference type="ARBA" id="ARBA00023709"/>
    </source>
</evidence>
<dbReference type="Gene3D" id="3.90.226.10">
    <property type="entry name" value="2-enoyl-CoA Hydratase, Chain A, domain 1"/>
    <property type="match status" value="1"/>
</dbReference>
<keyword evidence="8" id="KW-0413">Isomerase</keyword>
<evidence type="ECO:0000256" key="7">
    <source>
        <dbReference type="RuleBase" id="RU003707"/>
    </source>
</evidence>
<evidence type="ECO:0000256" key="1">
    <source>
        <dbReference type="ARBA" id="ARBA00002994"/>
    </source>
</evidence>